<dbReference type="RefSeq" id="XP_024327708.1">
    <property type="nucleotide sequence ID" value="XM_024464528.1"/>
</dbReference>
<accession>A0A177AK45</accession>
<protein>
    <recommendedName>
        <fullName evidence="2">Fungal-type protein kinase domain-containing protein</fullName>
    </recommendedName>
</protein>
<dbReference type="GeneID" id="36283934"/>
<sequence length="161" mass="19077">MSLIRNRRTLSLWEAQSRPEWGATRFWEYVFKEDIFNGRDWAISSQQPPTNDQGDRRRVDLCIERWIHDKWQKIAVFEAKKTNCSQAEINEVEYLAYNACMEHFVDSGRKQMYGITTIGTTARIWYVTKAGDYLLPMCNDVRLRSRYIPLSQKDYSIPARP</sequence>
<evidence type="ECO:0000313" key="1">
    <source>
        <dbReference type="EMBL" id="OAF62436.1"/>
    </source>
</evidence>
<dbReference type="OrthoDB" id="3563787at2759"/>
<reference evidence="1" key="1">
    <citation type="submission" date="2016-03" db="EMBL/GenBank/DDBJ databases">
        <title>Updated assembly of Pseudogymnoascus destructans, the fungus causing white-nose syndrome of bats.</title>
        <authorList>
            <person name="Palmer J.M."/>
            <person name="Drees K.P."/>
            <person name="Foster J.T."/>
            <person name="Lindner D.L."/>
        </authorList>
    </citation>
    <scope>NUCLEOTIDE SEQUENCE [LARGE SCALE GENOMIC DNA]</scope>
    <source>
        <strain evidence="1">20631-21</strain>
    </source>
</reference>
<proteinExistence type="predicted"/>
<dbReference type="Proteomes" id="UP000077154">
    <property type="component" value="Unassembled WGS sequence"/>
</dbReference>
<name>A0A177AK45_9PEZI</name>
<dbReference type="VEuPathDB" id="FungiDB:GMDG_02293"/>
<gene>
    <name evidence="1" type="ORF">VC83_00841</name>
</gene>
<dbReference type="AlphaFoldDB" id="A0A177AK45"/>
<dbReference type="EMBL" id="KV441387">
    <property type="protein sequence ID" value="OAF62436.1"/>
    <property type="molecule type" value="Genomic_DNA"/>
</dbReference>
<organism evidence="1">
    <name type="scientific">Pseudogymnoascus destructans</name>
    <dbReference type="NCBI Taxonomy" id="655981"/>
    <lineage>
        <taxon>Eukaryota</taxon>
        <taxon>Fungi</taxon>
        <taxon>Dikarya</taxon>
        <taxon>Ascomycota</taxon>
        <taxon>Pezizomycotina</taxon>
        <taxon>Leotiomycetes</taxon>
        <taxon>Thelebolales</taxon>
        <taxon>Thelebolaceae</taxon>
        <taxon>Pseudogymnoascus</taxon>
    </lineage>
</organism>
<evidence type="ECO:0008006" key="2">
    <source>
        <dbReference type="Google" id="ProtNLM"/>
    </source>
</evidence>